<protein>
    <submittedName>
        <fullName evidence="9">ABC transporter, permease protein</fullName>
    </submittedName>
</protein>
<dbReference type="GO" id="GO:0055085">
    <property type="term" value="P:transmembrane transport"/>
    <property type="evidence" value="ECO:0007669"/>
    <property type="project" value="InterPro"/>
</dbReference>
<dbReference type="CDD" id="cd06261">
    <property type="entry name" value="TM_PBP2"/>
    <property type="match status" value="1"/>
</dbReference>
<evidence type="ECO:0000256" key="2">
    <source>
        <dbReference type="ARBA" id="ARBA00022448"/>
    </source>
</evidence>
<evidence type="ECO:0000256" key="1">
    <source>
        <dbReference type="ARBA" id="ARBA00004651"/>
    </source>
</evidence>
<sequence length="298" mass="33354">MDSSVKSFSTRIFQIVVTVFLTIFMLLALLPFIMLVMSSFSTESNLYLEGYGFWPKGFTTAAYEFLFKSNLGNMMRAFGMSIAVTGIGTGLHLIIAPMFAYPLSRRDYKHGKFLMVVLLVTMMLNGGMVGQYLMWTNLFHVRNTIWALVFPNLLFSAFQIVLYKNSFANNIHPVLIEAAKIDGANELYIYFKIVLPLSTPILATVGLMVGIGYWNDWINGQYYITETNLYSLQVMLTKIMQNLQMLVNMGDTGITSSEMPGVSVRMAIAVMGTVPILVLYPFFQKAFVAGISLGGVKE</sequence>
<evidence type="ECO:0000313" key="10">
    <source>
        <dbReference type="Proteomes" id="UP000004968"/>
    </source>
</evidence>
<dbReference type="SUPFAM" id="SSF161098">
    <property type="entry name" value="MetI-like"/>
    <property type="match status" value="1"/>
</dbReference>
<feature type="transmembrane region" description="Helical" evidence="7">
    <location>
        <begin position="113"/>
        <end position="133"/>
    </location>
</feature>
<evidence type="ECO:0000313" key="9">
    <source>
        <dbReference type="EMBL" id="EFC97412.1"/>
    </source>
</evidence>
<comment type="caution">
    <text evidence="9">The sequence shown here is derived from an EMBL/GenBank/DDBJ whole genome shotgun (WGS) entry which is preliminary data.</text>
</comment>
<comment type="subcellular location">
    <subcellularLocation>
        <location evidence="1">Cell membrane</location>
        <topology evidence="1">Multi-pass membrane protein</topology>
    </subcellularLocation>
</comment>
<reference evidence="9 10" key="1">
    <citation type="submission" date="2010-01" db="EMBL/GenBank/DDBJ databases">
        <authorList>
            <person name="Weinstock G."/>
            <person name="Sodergren E."/>
            <person name="Clifton S."/>
            <person name="Fulton L."/>
            <person name="Fulton B."/>
            <person name="Courtney L."/>
            <person name="Fronick C."/>
            <person name="Harrison M."/>
            <person name="Strong C."/>
            <person name="Farmer C."/>
            <person name="Delahaunty K."/>
            <person name="Markovic C."/>
            <person name="Hall O."/>
            <person name="Minx P."/>
            <person name="Tomlinson C."/>
            <person name="Mitreva M."/>
            <person name="Nelson J."/>
            <person name="Hou S."/>
            <person name="Wollam A."/>
            <person name="Pepin K.H."/>
            <person name="Johnson M."/>
            <person name="Bhonagiri V."/>
            <person name="Nash W.E."/>
            <person name="Warren W."/>
            <person name="Chinwalla A."/>
            <person name="Mardis E.R."/>
            <person name="Wilson R.K."/>
        </authorList>
    </citation>
    <scope>NUCLEOTIDE SEQUENCE [LARGE SCALE GENOMIC DNA]</scope>
    <source>
        <strain evidence="9 10">DSM 13479</strain>
    </source>
</reference>
<keyword evidence="3" id="KW-1003">Cell membrane</keyword>
<feature type="transmembrane region" description="Helical" evidence="7">
    <location>
        <begin position="145"/>
        <end position="163"/>
    </location>
</feature>
<dbReference type="GO" id="GO:0005886">
    <property type="term" value="C:plasma membrane"/>
    <property type="evidence" value="ECO:0007669"/>
    <property type="project" value="UniProtKB-SubCell"/>
</dbReference>
<dbReference type="InterPro" id="IPR035906">
    <property type="entry name" value="MetI-like_sf"/>
</dbReference>
<evidence type="ECO:0000256" key="5">
    <source>
        <dbReference type="ARBA" id="ARBA00022989"/>
    </source>
</evidence>
<keyword evidence="4 7" id="KW-0812">Transmembrane</keyword>
<dbReference type="InterPro" id="IPR000515">
    <property type="entry name" value="MetI-like"/>
</dbReference>
<dbReference type="HOGENOM" id="CLU_016047_1_0_9"/>
<gene>
    <name evidence="9" type="ORF">CLOSTHATH_04390</name>
</gene>
<evidence type="ECO:0000259" key="8">
    <source>
        <dbReference type="PROSITE" id="PS50928"/>
    </source>
</evidence>
<dbReference type="GeneID" id="93148475"/>
<name>D3AL96_9FIRM</name>
<dbReference type="PROSITE" id="PS50928">
    <property type="entry name" value="ABC_TM1"/>
    <property type="match status" value="1"/>
</dbReference>
<evidence type="ECO:0000256" key="6">
    <source>
        <dbReference type="ARBA" id="ARBA00023136"/>
    </source>
</evidence>
<accession>D3AL96</accession>
<feature type="transmembrane region" description="Helical" evidence="7">
    <location>
        <begin position="189"/>
        <end position="214"/>
    </location>
</feature>
<feature type="transmembrane region" description="Helical" evidence="7">
    <location>
        <begin position="262"/>
        <end position="283"/>
    </location>
</feature>
<evidence type="ECO:0000256" key="3">
    <source>
        <dbReference type="ARBA" id="ARBA00022475"/>
    </source>
</evidence>
<evidence type="ECO:0000256" key="7">
    <source>
        <dbReference type="SAM" id="Phobius"/>
    </source>
</evidence>
<dbReference type="PANTHER" id="PTHR43744:SF9">
    <property type="entry name" value="POLYGALACTURONAN_RHAMNOGALACTURONAN TRANSPORT SYSTEM PERMEASE PROTEIN YTCP"/>
    <property type="match status" value="1"/>
</dbReference>
<feature type="transmembrane region" description="Helical" evidence="7">
    <location>
        <begin position="77"/>
        <end position="101"/>
    </location>
</feature>
<evidence type="ECO:0000256" key="4">
    <source>
        <dbReference type="ARBA" id="ARBA00022692"/>
    </source>
</evidence>
<dbReference type="EMBL" id="ACIO01000398">
    <property type="protein sequence ID" value="EFC97412.1"/>
    <property type="molecule type" value="Genomic_DNA"/>
</dbReference>
<dbReference type="Proteomes" id="UP000004968">
    <property type="component" value="Unassembled WGS sequence"/>
</dbReference>
<feature type="domain" description="ABC transmembrane type-1" evidence="8">
    <location>
        <begin position="78"/>
        <end position="283"/>
    </location>
</feature>
<dbReference type="RefSeq" id="WP_006774834.1">
    <property type="nucleotide sequence ID" value="NZ_GG667700.1"/>
</dbReference>
<keyword evidence="6 7" id="KW-0472">Membrane</keyword>
<dbReference type="AlphaFoldDB" id="D3AL96"/>
<organism evidence="9 10">
    <name type="scientific">Hungatella hathewayi DSM 13479</name>
    <dbReference type="NCBI Taxonomy" id="566550"/>
    <lineage>
        <taxon>Bacteria</taxon>
        <taxon>Bacillati</taxon>
        <taxon>Bacillota</taxon>
        <taxon>Clostridia</taxon>
        <taxon>Lachnospirales</taxon>
        <taxon>Lachnospiraceae</taxon>
        <taxon>Hungatella</taxon>
    </lineage>
</organism>
<feature type="transmembrane region" description="Helical" evidence="7">
    <location>
        <begin position="12"/>
        <end position="37"/>
    </location>
</feature>
<dbReference type="Gene3D" id="1.10.3720.10">
    <property type="entry name" value="MetI-like"/>
    <property type="match status" value="1"/>
</dbReference>
<keyword evidence="5 7" id="KW-1133">Transmembrane helix</keyword>
<proteinExistence type="predicted"/>
<keyword evidence="2" id="KW-0813">Transport</keyword>
<dbReference type="PANTHER" id="PTHR43744">
    <property type="entry name" value="ABC TRANSPORTER PERMEASE PROTEIN MG189-RELATED-RELATED"/>
    <property type="match status" value="1"/>
</dbReference>